<keyword evidence="3" id="KW-0479">Metal-binding</keyword>
<protein>
    <submittedName>
        <fullName evidence="11">Synaptotagmin like 5</fullName>
    </submittedName>
</protein>
<evidence type="ECO:0000256" key="5">
    <source>
        <dbReference type="ARBA" id="ARBA00022771"/>
    </source>
</evidence>
<dbReference type="Pfam" id="PF02318">
    <property type="entry name" value="FYVE_2"/>
    <property type="match status" value="1"/>
</dbReference>
<keyword evidence="7" id="KW-0472">Membrane</keyword>
<dbReference type="PANTHER" id="PTHR45716">
    <property type="entry name" value="BITESIZE, ISOFORM I"/>
    <property type="match status" value="1"/>
</dbReference>
<dbReference type="GO" id="GO:0005543">
    <property type="term" value="F:phospholipid binding"/>
    <property type="evidence" value="ECO:0007669"/>
    <property type="project" value="InterPro"/>
</dbReference>
<dbReference type="SUPFAM" id="SSF57903">
    <property type="entry name" value="FYVE/PHD zinc finger"/>
    <property type="match status" value="1"/>
</dbReference>
<dbReference type="Proteomes" id="UP000694546">
    <property type="component" value="Chromosome 20"/>
</dbReference>
<dbReference type="GO" id="GO:0031267">
    <property type="term" value="F:small GTPase binding"/>
    <property type="evidence" value="ECO:0007669"/>
    <property type="project" value="InterPro"/>
</dbReference>
<keyword evidence="6" id="KW-0862">Zinc</keyword>
<dbReference type="Pfam" id="PF00168">
    <property type="entry name" value="C2"/>
    <property type="match status" value="2"/>
</dbReference>
<dbReference type="GO" id="GO:0006887">
    <property type="term" value="P:exocytosis"/>
    <property type="evidence" value="ECO:0007669"/>
    <property type="project" value="TreeGrafter"/>
</dbReference>
<dbReference type="GO" id="GO:0008270">
    <property type="term" value="F:zinc ion binding"/>
    <property type="evidence" value="ECO:0007669"/>
    <property type="project" value="UniProtKB-KW"/>
</dbReference>
<dbReference type="InterPro" id="IPR043567">
    <property type="entry name" value="SYTL1-5_C2B"/>
</dbReference>
<dbReference type="InterPro" id="IPR035892">
    <property type="entry name" value="C2_domain_sf"/>
</dbReference>
<proteinExistence type="predicted"/>
<dbReference type="InterPro" id="IPR037303">
    <property type="entry name" value="SLP-4/5_C2A"/>
</dbReference>
<keyword evidence="12" id="KW-1185">Reference proteome</keyword>
<keyword evidence="4" id="KW-0677">Repeat</keyword>
<feature type="domain" description="C2" evidence="9">
    <location>
        <begin position="236"/>
        <end position="358"/>
    </location>
</feature>
<feature type="coiled-coil region" evidence="8">
    <location>
        <begin position="25"/>
        <end position="52"/>
    </location>
</feature>
<evidence type="ECO:0000256" key="8">
    <source>
        <dbReference type="SAM" id="Coils"/>
    </source>
</evidence>
<evidence type="ECO:0000256" key="6">
    <source>
        <dbReference type="ARBA" id="ARBA00022833"/>
    </source>
</evidence>
<dbReference type="InterPro" id="IPR010911">
    <property type="entry name" value="Rab_BD"/>
</dbReference>
<dbReference type="InterPro" id="IPR011011">
    <property type="entry name" value="Znf_FYVE_PHD"/>
</dbReference>
<dbReference type="SUPFAM" id="SSF49562">
    <property type="entry name" value="C2 domain (Calcium/lipid-binding domain, CaLB)"/>
    <property type="match status" value="2"/>
</dbReference>
<dbReference type="GO" id="GO:0070382">
    <property type="term" value="C:exocytic vesicle"/>
    <property type="evidence" value="ECO:0007669"/>
    <property type="project" value="TreeGrafter"/>
</dbReference>
<keyword evidence="2" id="KW-0597">Phosphoprotein</keyword>
<dbReference type="AlphaFoldDB" id="A0A8C5CVE1"/>
<evidence type="ECO:0000313" key="11">
    <source>
        <dbReference type="Ensembl" id="ENSGMOP00000066221.1"/>
    </source>
</evidence>
<comment type="subcellular location">
    <subcellularLocation>
        <location evidence="1">Membrane</location>
        <topology evidence="1">Peripheral membrane protein</topology>
    </subcellularLocation>
</comment>
<dbReference type="GO" id="GO:0005886">
    <property type="term" value="C:plasma membrane"/>
    <property type="evidence" value="ECO:0007669"/>
    <property type="project" value="TreeGrafter"/>
</dbReference>
<keyword evidence="5" id="KW-0863">Zinc-finger</keyword>
<dbReference type="PROSITE" id="PS50004">
    <property type="entry name" value="C2"/>
    <property type="match status" value="2"/>
</dbReference>
<evidence type="ECO:0000256" key="2">
    <source>
        <dbReference type="ARBA" id="ARBA00022553"/>
    </source>
</evidence>
<dbReference type="GO" id="GO:0042043">
    <property type="term" value="F:neurexin family protein binding"/>
    <property type="evidence" value="ECO:0007669"/>
    <property type="project" value="TreeGrafter"/>
</dbReference>
<dbReference type="CDD" id="cd04029">
    <property type="entry name" value="C2A_SLP-4_5"/>
    <property type="match status" value="1"/>
</dbReference>
<sequence>MEKTEEDLNLCFLLEDERNMILRVLQKDEKLRKQEEKRIRRLKNELMEIKMRGSRPPQEAGGERECARCLRTLGLIFDRGDLCEDCQLRVCNQCRVTSPKGRQWKCNVCAKIMELKVVTGEWFHEERSKRFERRTVLGDMIKQTILSSPSGEMFLPPFLSVVFFHSGFLICHCRYNLLCLSPLPFLSLASLRQSSTPCSERRWGYLNVPDSDAETSSINSMMSMYSETGDYGNARVSGEILLKISYSFKTGALNVLVKECQNLATGDEKRQRTDAYVKTYLLPDKSRQSKRKTGIKSNSTNPVFNENLRYTISHSQLETRTLQLSVWHHDRFRHNSFLGEVELTFDSWEFDSNIEEWYALQPKVDNSIDSSMQYKGELTVVLKYIPAEKNLTLPLDQVQVNKKSFLKGNKTSRFMLPKGGMVELLVKEAKNLTAVKSGGTSDPFVKGYLLPDSNKSTKHKTAVERRTVSPRWNHTFTYCGLQPGDLENVCLELTVWDKEALASNVFLGGVRLGAGTGLSYGNEVDWMDSSGEEQQLWQRMMENPEIPQECTLMLRSSMGRHHDT</sequence>
<dbReference type="SMART" id="SM00239">
    <property type="entry name" value="C2"/>
    <property type="match status" value="2"/>
</dbReference>
<dbReference type="Ensembl" id="ENSGMOT00000035120.1">
    <property type="protein sequence ID" value="ENSGMOP00000066221.1"/>
    <property type="gene ID" value="ENSGMOG00000003889.2"/>
</dbReference>
<keyword evidence="8" id="KW-0175">Coiled coil</keyword>
<evidence type="ECO:0000256" key="4">
    <source>
        <dbReference type="ARBA" id="ARBA00022737"/>
    </source>
</evidence>
<dbReference type="GeneTree" id="ENSGT00940000158618"/>
<evidence type="ECO:0000256" key="3">
    <source>
        <dbReference type="ARBA" id="ARBA00022723"/>
    </source>
</evidence>
<evidence type="ECO:0000313" key="12">
    <source>
        <dbReference type="Proteomes" id="UP000694546"/>
    </source>
</evidence>
<dbReference type="PRINTS" id="PR00360">
    <property type="entry name" value="C2DOMAIN"/>
</dbReference>
<accession>A0A8C5CVE1</accession>
<evidence type="ECO:0000259" key="9">
    <source>
        <dbReference type="PROSITE" id="PS50004"/>
    </source>
</evidence>
<evidence type="ECO:0000256" key="7">
    <source>
        <dbReference type="ARBA" id="ARBA00023136"/>
    </source>
</evidence>
<dbReference type="Gene3D" id="3.30.40.10">
    <property type="entry name" value="Zinc/RING finger domain, C3HC4 (zinc finger)"/>
    <property type="match status" value="1"/>
</dbReference>
<evidence type="ECO:0000259" key="10">
    <source>
        <dbReference type="PROSITE" id="PS50916"/>
    </source>
</evidence>
<dbReference type="CDD" id="cd04020">
    <property type="entry name" value="C2B_SLP_1-2-3-4"/>
    <property type="match status" value="1"/>
</dbReference>
<dbReference type="InterPro" id="IPR013083">
    <property type="entry name" value="Znf_RING/FYVE/PHD"/>
</dbReference>
<dbReference type="GO" id="GO:0006886">
    <property type="term" value="P:intracellular protein transport"/>
    <property type="evidence" value="ECO:0007669"/>
    <property type="project" value="InterPro"/>
</dbReference>
<feature type="domain" description="RabBD" evidence="10">
    <location>
        <begin position="7"/>
        <end position="126"/>
    </location>
</feature>
<dbReference type="PROSITE" id="PS50916">
    <property type="entry name" value="RABBD"/>
    <property type="match status" value="1"/>
</dbReference>
<dbReference type="InterPro" id="IPR041282">
    <property type="entry name" value="FYVE_2"/>
</dbReference>
<organism evidence="11 12">
    <name type="scientific">Gadus morhua</name>
    <name type="common">Atlantic cod</name>
    <dbReference type="NCBI Taxonomy" id="8049"/>
    <lineage>
        <taxon>Eukaryota</taxon>
        <taxon>Metazoa</taxon>
        <taxon>Chordata</taxon>
        <taxon>Craniata</taxon>
        <taxon>Vertebrata</taxon>
        <taxon>Euteleostomi</taxon>
        <taxon>Actinopterygii</taxon>
        <taxon>Neopterygii</taxon>
        <taxon>Teleostei</taxon>
        <taxon>Neoteleostei</taxon>
        <taxon>Acanthomorphata</taxon>
        <taxon>Zeiogadaria</taxon>
        <taxon>Gadariae</taxon>
        <taxon>Gadiformes</taxon>
        <taxon>Gadoidei</taxon>
        <taxon>Gadidae</taxon>
        <taxon>Gadus</taxon>
    </lineage>
</organism>
<name>A0A8C5CVE1_GADMO</name>
<dbReference type="PANTHER" id="PTHR45716:SF6">
    <property type="entry name" value="SYNAPTOTAGMIN-LIKE PROTEIN 5"/>
    <property type="match status" value="1"/>
</dbReference>
<evidence type="ECO:0000256" key="1">
    <source>
        <dbReference type="ARBA" id="ARBA00004170"/>
    </source>
</evidence>
<dbReference type="Gene3D" id="2.60.40.150">
    <property type="entry name" value="C2 domain"/>
    <property type="match status" value="2"/>
</dbReference>
<dbReference type="InterPro" id="IPR000008">
    <property type="entry name" value="C2_dom"/>
</dbReference>
<reference evidence="11" key="2">
    <citation type="submission" date="2025-09" db="UniProtKB">
        <authorList>
            <consortium name="Ensembl"/>
        </authorList>
    </citation>
    <scope>IDENTIFICATION</scope>
</reference>
<gene>
    <name evidence="11" type="primary">SYTL5</name>
    <name evidence="11" type="synonym">sytl5</name>
</gene>
<reference evidence="11" key="1">
    <citation type="submission" date="2025-08" db="UniProtKB">
        <authorList>
            <consortium name="Ensembl"/>
        </authorList>
    </citation>
    <scope>IDENTIFICATION</scope>
</reference>
<feature type="domain" description="C2" evidence="9">
    <location>
        <begin position="402"/>
        <end position="527"/>
    </location>
</feature>